<keyword evidence="7" id="KW-1185">Reference proteome</keyword>
<organism evidence="6 7">
    <name type="scientific">Siphonobacter curvatus</name>
    <dbReference type="NCBI Taxonomy" id="2094562"/>
    <lineage>
        <taxon>Bacteria</taxon>
        <taxon>Pseudomonadati</taxon>
        <taxon>Bacteroidota</taxon>
        <taxon>Cytophagia</taxon>
        <taxon>Cytophagales</taxon>
        <taxon>Cytophagaceae</taxon>
        <taxon>Siphonobacter</taxon>
    </lineage>
</organism>
<dbReference type="InterPro" id="IPR050313">
    <property type="entry name" value="Carb_Metab_HTH_regulators"/>
</dbReference>
<dbReference type="InterPro" id="IPR036388">
    <property type="entry name" value="WH-like_DNA-bd_sf"/>
</dbReference>
<evidence type="ECO:0000256" key="3">
    <source>
        <dbReference type="ARBA" id="ARBA00023125"/>
    </source>
</evidence>
<dbReference type="AlphaFoldDB" id="A0A2S7IG63"/>
<dbReference type="PANTHER" id="PTHR30363:SF4">
    <property type="entry name" value="GLYCEROL-3-PHOSPHATE REGULON REPRESSOR"/>
    <property type="match status" value="1"/>
</dbReference>
<dbReference type="EMBL" id="PTRA01000006">
    <property type="protein sequence ID" value="PQA54392.1"/>
    <property type="molecule type" value="Genomic_DNA"/>
</dbReference>
<evidence type="ECO:0000259" key="5">
    <source>
        <dbReference type="PROSITE" id="PS51000"/>
    </source>
</evidence>
<dbReference type="Gene3D" id="1.10.10.10">
    <property type="entry name" value="Winged helix-like DNA-binding domain superfamily/Winged helix DNA-binding domain"/>
    <property type="match status" value="1"/>
</dbReference>
<dbReference type="GO" id="GO:0003700">
    <property type="term" value="F:DNA-binding transcription factor activity"/>
    <property type="evidence" value="ECO:0007669"/>
    <property type="project" value="InterPro"/>
</dbReference>
<protein>
    <submittedName>
        <fullName evidence="6">DeoR/GlpR transcriptional regulator</fullName>
    </submittedName>
</protein>
<keyword evidence="3" id="KW-0238">DNA-binding</keyword>
<comment type="caution">
    <text evidence="6">The sequence shown here is derived from an EMBL/GenBank/DDBJ whole genome shotgun (WGS) entry which is preliminary data.</text>
</comment>
<dbReference type="InterPro" id="IPR018356">
    <property type="entry name" value="Tscrpt_reg_HTH_DeoR_CS"/>
</dbReference>
<keyword evidence="4" id="KW-0804">Transcription</keyword>
<sequence>MKKELRFSHILAQLEKEKTVAFTHLSLELNVSEDTIRRDIDELAKLGLLAKIRGGAMPRSAHPLTFKDRIGYLNEDKERMALKAVRLLRNGMTVFMDSGTSVYTLVSLLPADLELRVITNNTALIPLLALYANIETHLLGGKYDKEREILTGLAAVKTAEQFRADLFFMGVCSIDLQAGITATNQPEAELKQTMTAASIQVVALSDASKLGTQDPFAVCRLSEVSHIITERDPTDPLFEAYQKAGVHFL</sequence>
<keyword evidence="1" id="KW-0678">Repressor</keyword>
<name>A0A2S7IG63_9BACT</name>
<dbReference type="InterPro" id="IPR036390">
    <property type="entry name" value="WH_DNA-bd_sf"/>
</dbReference>
<gene>
    <name evidence="6" type="ORF">C5O19_21825</name>
</gene>
<feature type="domain" description="HTH deoR-type" evidence="5">
    <location>
        <begin position="3"/>
        <end position="58"/>
    </location>
</feature>
<dbReference type="Proteomes" id="UP000239590">
    <property type="component" value="Unassembled WGS sequence"/>
</dbReference>
<dbReference type="Pfam" id="PF00455">
    <property type="entry name" value="DeoRC"/>
    <property type="match status" value="1"/>
</dbReference>
<dbReference type="SUPFAM" id="SSF46785">
    <property type="entry name" value="Winged helix' DNA-binding domain"/>
    <property type="match status" value="1"/>
</dbReference>
<dbReference type="GO" id="GO:0003677">
    <property type="term" value="F:DNA binding"/>
    <property type="evidence" value="ECO:0007669"/>
    <property type="project" value="UniProtKB-KW"/>
</dbReference>
<evidence type="ECO:0000256" key="4">
    <source>
        <dbReference type="ARBA" id="ARBA00023163"/>
    </source>
</evidence>
<dbReference type="RefSeq" id="WP_104715516.1">
    <property type="nucleotide sequence ID" value="NZ_PTRA01000006.1"/>
</dbReference>
<evidence type="ECO:0000256" key="2">
    <source>
        <dbReference type="ARBA" id="ARBA00023015"/>
    </source>
</evidence>
<dbReference type="OrthoDB" id="9797223at2"/>
<proteinExistence type="predicted"/>
<dbReference type="InterPro" id="IPR014036">
    <property type="entry name" value="DeoR-like_C"/>
</dbReference>
<dbReference type="Gene3D" id="3.40.50.1360">
    <property type="match status" value="1"/>
</dbReference>
<dbReference type="Pfam" id="PF08220">
    <property type="entry name" value="HTH_DeoR"/>
    <property type="match status" value="1"/>
</dbReference>
<reference evidence="7" key="1">
    <citation type="submission" date="2018-02" db="EMBL/GenBank/DDBJ databases">
        <title>Genome sequencing of Solimonas sp. HR-BB.</title>
        <authorList>
            <person name="Lee Y."/>
            <person name="Jeon C.O."/>
        </authorList>
    </citation>
    <scope>NUCLEOTIDE SEQUENCE [LARGE SCALE GENOMIC DNA]</scope>
    <source>
        <strain evidence="7">HR-U</strain>
    </source>
</reference>
<evidence type="ECO:0000256" key="1">
    <source>
        <dbReference type="ARBA" id="ARBA00022491"/>
    </source>
</evidence>
<evidence type="ECO:0000313" key="6">
    <source>
        <dbReference type="EMBL" id="PQA54392.1"/>
    </source>
</evidence>
<keyword evidence="2" id="KW-0805">Transcription regulation</keyword>
<dbReference type="InterPro" id="IPR037171">
    <property type="entry name" value="NagB/RpiA_transferase-like"/>
</dbReference>
<accession>A0A2S7IG63</accession>
<dbReference type="SMART" id="SM00420">
    <property type="entry name" value="HTH_DEOR"/>
    <property type="match status" value="1"/>
</dbReference>
<dbReference type="InterPro" id="IPR001034">
    <property type="entry name" value="DeoR_HTH"/>
</dbReference>
<dbReference type="PROSITE" id="PS00894">
    <property type="entry name" value="HTH_DEOR_1"/>
    <property type="match status" value="1"/>
</dbReference>
<evidence type="ECO:0000313" key="7">
    <source>
        <dbReference type="Proteomes" id="UP000239590"/>
    </source>
</evidence>
<dbReference type="SUPFAM" id="SSF100950">
    <property type="entry name" value="NagB/RpiA/CoA transferase-like"/>
    <property type="match status" value="1"/>
</dbReference>
<dbReference type="PANTHER" id="PTHR30363">
    <property type="entry name" value="HTH-TYPE TRANSCRIPTIONAL REGULATOR SRLR-RELATED"/>
    <property type="match status" value="1"/>
</dbReference>
<dbReference type="PROSITE" id="PS51000">
    <property type="entry name" value="HTH_DEOR_2"/>
    <property type="match status" value="1"/>
</dbReference>
<dbReference type="PRINTS" id="PR00037">
    <property type="entry name" value="HTHLACR"/>
</dbReference>
<dbReference type="SMART" id="SM01134">
    <property type="entry name" value="DeoRC"/>
    <property type="match status" value="1"/>
</dbReference>